<keyword evidence="3" id="KW-1185">Reference proteome</keyword>
<dbReference type="RefSeq" id="WP_320381108.1">
    <property type="nucleotide sequence ID" value="NZ_JAWDIQ010000003.1"/>
</dbReference>
<accession>A0ABU5CV35</accession>
<organism evidence="2 3">
    <name type="scientific">Paracerasibacillus soli</name>
    <dbReference type="NCBI Taxonomy" id="480284"/>
    <lineage>
        <taxon>Bacteria</taxon>
        <taxon>Bacillati</taxon>
        <taxon>Bacillota</taxon>
        <taxon>Bacilli</taxon>
        <taxon>Bacillales</taxon>
        <taxon>Bacillaceae</taxon>
        <taxon>Paracerasibacillus</taxon>
    </lineage>
</organism>
<feature type="region of interest" description="Disordered" evidence="1">
    <location>
        <begin position="1"/>
        <end position="55"/>
    </location>
</feature>
<evidence type="ECO:0000313" key="2">
    <source>
        <dbReference type="EMBL" id="MDY0410235.1"/>
    </source>
</evidence>
<feature type="compositionally biased region" description="Basic and acidic residues" evidence="1">
    <location>
        <begin position="21"/>
        <end position="36"/>
    </location>
</feature>
<protein>
    <recommendedName>
        <fullName evidence="4">DUF4025 domain-containing protein</fullName>
    </recommendedName>
</protein>
<evidence type="ECO:0008006" key="4">
    <source>
        <dbReference type="Google" id="ProtNLM"/>
    </source>
</evidence>
<sequence length="55" mass="6411">MERSKRRFHQNEDMIAPGMNTDDKLDMDASDTEKQAGETTKVTKLIYDEYDPSEK</sequence>
<reference evidence="2 3" key="1">
    <citation type="submission" date="2023-10" db="EMBL/GenBank/DDBJ databases">
        <title>Virgibacillus soli CC-YMP-6 genome.</title>
        <authorList>
            <person name="Miliotis G."/>
            <person name="Sengupta P."/>
            <person name="Hameed A."/>
            <person name="Chuvochina M."/>
            <person name="Mcdonagh F."/>
            <person name="Simpson A.C."/>
            <person name="Singh N.K."/>
            <person name="Rekha P.D."/>
            <person name="Raman K."/>
            <person name="Hugenholtz P."/>
            <person name="Venkateswaran K."/>
        </authorList>
    </citation>
    <scope>NUCLEOTIDE SEQUENCE [LARGE SCALE GENOMIC DNA]</scope>
    <source>
        <strain evidence="2 3">CC-YMP-6</strain>
    </source>
</reference>
<proteinExistence type="predicted"/>
<gene>
    <name evidence="2" type="ORF">RWD45_18870</name>
</gene>
<dbReference type="Proteomes" id="UP001275315">
    <property type="component" value="Unassembled WGS sequence"/>
</dbReference>
<name>A0ABU5CV35_9BACI</name>
<comment type="caution">
    <text evidence="2">The sequence shown here is derived from an EMBL/GenBank/DDBJ whole genome shotgun (WGS) entry which is preliminary data.</text>
</comment>
<dbReference type="EMBL" id="JAWDIQ010000003">
    <property type="protein sequence ID" value="MDY0410235.1"/>
    <property type="molecule type" value="Genomic_DNA"/>
</dbReference>
<evidence type="ECO:0000313" key="3">
    <source>
        <dbReference type="Proteomes" id="UP001275315"/>
    </source>
</evidence>
<evidence type="ECO:0000256" key="1">
    <source>
        <dbReference type="SAM" id="MobiDB-lite"/>
    </source>
</evidence>